<proteinExistence type="predicted"/>
<dbReference type="Pfam" id="PF04186">
    <property type="entry name" value="FxsA"/>
    <property type="match status" value="1"/>
</dbReference>
<dbReference type="NCBIfam" id="NF008528">
    <property type="entry name" value="PRK11463.1-2"/>
    <property type="match status" value="1"/>
</dbReference>
<name>A0ABP9JLN9_9MICO</name>
<protein>
    <submittedName>
        <fullName evidence="2">Uncharacterized protein</fullName>
    </submittedName>
</protein>
<dbReference type="RefSeq" id="WP_345508830.1">
    <property type="nucleotide sequence ID" value="NZ_BAABIW010000026.1"/>
</dbReference>
<dbReference type="PANTHER" id="PTHR35335">
    <property type="entry name" value="UPF0716 PROTEIN FXSA"/>
    <property type="match status" value="1"/>
</dbReference>
<feature type="transmembrane region" description="Helical" evidence="1">
    <location>
        <begin position="94"/>
        <end position="122"/>
    </location>
</feature>
<keyword evidence="1" id="KW-0472">Membrane</keyword>
<sequence>MSTPSGPTSGPPRGRRLRLTRLAIVGLLLLPIIEIVVIVAVGNAIGGWPTFLVLVGTSLLGAWLIRREGGRAWRALEQAVRSGRMPAREIADGIVVLVGGALLLLPGFVTDVVGLVLVLPFVRPVARNLLAAVISRRLVAQAGRFGGPTVTGTPGAAPRSRADEVVEGEIIDED</sequence>
<gene>
    <name evidence="2" type="ORF">GCM10023258_35260</name>
</gene>
<keyword evidence="1" id="KW-0812">Transmembrane</keyword>
<evidence type="ECO:0000313" key="3">
    <source>
        <dbReference type="Proteomes" id="UP001500427"/>
    </source>
</evidence>
<accession>A0ABP9JLN9</accession>
<dbReference type="Proteomes" id="UP001500427">
    <property type="component" value="Unassembled WGS sequence"/>
</dbReference>
<feature type="transmembrane region" description="Helical" evidence="1">
    <location>
        <begin position="22"/>
        <end position="41"/>
    </location>
</feature>
<reference evidence="3" key="1">
    <citation type="journal article" date="2019" name="Int. J. Syst. Evol. Microbiol.">
        <title>The Global Catalogue of Microorganisms (GCM) 10K type strain sequencing project: providing services to taxonomists for standard genome sequencing and annotation.</title>
        <authorList>
            <consortium name="The Broad Institute Genomics Platform"/>
            <consortium name="The Broad Institute Genome Sequencing Center for Infectious Disease"/>
            <person name="Wu L."/>
            <person name="Ma J."/>
        </authorList>
    </citation>
    <scope>NUCLEOTIDE SEQUENCE [LARGE SCALE GENOMIC DNA]</scope>
    <source>
        <strain evidence="3">JCM 17687</strain>
    </source>
</reference>
<dbReference type="PANTHER" id="PTHR35335:SF1">
    <property type="entry name" value="UPF0716 PROTEIN FXSA"/>
    <property type="match status" value="1"/>
</dbReference>
<keyword evidence="1" id="KW-1133">Transmembrane helix</keyword>
<keyword evidence="3" id="KW-1185">Reference proteome</keyword>
<evidence type="ECO:0000256" key="1">
    <source>
        <dbReference type="SAM" id="Phobius"/>
    </source>
</evidence>
<dbReference type="EMBL" id="BAABIW010000026">
    <property type="protein sequence ID" value="GAA5034490.1"/>
    <property type="molecule type" value="Genomic_DNA"/>
</dbReference>
<feature type="transmembrane region" description="Helical" evidence="1">
    <location>
        <begin position="47"/>
        <end position="65"/>
    </location>
</feature>
<organism evidence="2 3">
    <name type="scientific">Terrabacter aeriphilus</name>
    <dbReference type="NCBI Taxonomy" id="515662"/>
    <lineage>
        <taxon>Bacteria</taxon>
        <taxon>Bacillati</taxon>
        <taxon>Actinomycetota</taxon>
        <taxon>Actinomycetes</taxon>
        <taxon>Micrococcales</taxon>
        <taxon>Intrasporangiaceae</taxon>
        <taxon>Terrabacter</taxon>
    </lineage>
</organism>
<comment type="caution">
    <text evidence="2">The sequence shown here is derived from an EMBL/GenBank/DDBJ whole genome shotgun (WGS) entry which is preliminary data.</text>
</comment>
<dbReference type="InterPro" id="IPR007313">
    <property type="entry name" value="FxsA"/>
</dbReference>
<evidence type="ECO:0000313" key="2">
    <source>
        <dbReference type="EMBL" id="GAA5034490.1"/>
    </source>
</evidence>